<evidence type="ECO:0000259" key="1">
    <source>
        <dbReference type="Pfam" id="PF12697"/>
    </source>
</evidence>
<dbReference type="Gene3D" id="3.40.50.1820">
    <property type="entry name" value="alpha/beta hydrolase"/>
    <property type="match status" value="1"/>
</dbReference>
<evidence type="ECO:0000313" key="2">
    <source>
        <dbReference type="EMBL" id="SFS50228.1"/>
    </source>
</evidence>
<dbReference type="EMBL" id="FOZS01000001">
    <property type="protein sequence ID" value="SFS50228.1"/>
    <property type="molecule type" value="Genomic_DNA"/>
</dbReference>
<feature type="domain" description="AB hydrolase-1" evidence="1">
    <location>
        <begin position="27"/>
        <end position="248"/>
    </location>
</feature>
<dbReference type="Pfam" id="PF12697">
    <property type="entry name" value="Abhydrolase_6"/>
    <property type="match status" value="1"/>
</dbReference>
<dbReference type="PANTHER" id="PTHR43194">
    <property type="entry name" value="HYDROLASE ALPHA/BETA FOLD FAMILY"/>
    <property type="match status" value="1"/>
</dbReference>
<organism evidence="2 3">
    <name type="scientific">Halostagnicola kamekurae</name>
    <dbReference type="NCBI Taxonomy" id="619731"/>
    <lineage>
        <taxon>Archaea</taxon>
        <taxon>Methanobacteriati</taxon>
        <taxon>Methanobacteriota</taxon>
        <taxon>Stenosarchaea group</taxon>
        <taxon>Halobacteria</taxon>
        <taxon>Halobacteriales</taxon>
        <taxon>Natrialbaceae</taxon>
        <taxon>Halostagnicola</taxon>
    </lineage>
</organism>
<reference evidence="3" key="1">
    <citation type="submission" date="2016-10" db="EMBL/GenBank/DDBJ databases">
        <authorList>
            <person name="Varghese N."/>
            <person name="Submissions S."/>
        </authorList>
    </citation>
    <scope>NUCLEOTIDE SEQUENCE [LARGE SCALE GENOMIC DNA]</scope>
    <source>
        <strain evidence="3">DSM 22427</strain>
    </source>
</reference>
<dbReference type="InterPro" id="IPR050228">
    <property type="entry name" value="Carboxylesterase_BioH"/>
</dbReference>
<proteinExistence type="predicted"/>
<keyword evidence="3" id="KW-1185">Reference proteome</keyword>
<accession>A0A1I6QD55</accession>
<dbReference type="PANTHER" id="PTHR43194:SF2">
    <property type="entry name" value="PEROXISOMAL MEMBRANE PROTEIN LPX1"/>
    <property type="match status" value="1"/>
</dbReference>
<protein>
    <submittedName>
        <fullName evidence="2">Pimeloyl-ACP methyl ester carboxylesterase</fullName>
    </submittedName>
</protein>
<dbReference type="Proteomes" id="UP000199199">
    <property type="component" value="Unassembled WGS sequence"/>
</dbReference>
<dbReference type="RefSeq" id="WP_092902583.1">
    <property type="nucleotide sequence ID" value="NZ_FOZS01000001.1"/>
</dbReference>
<dbReference type="PRINTS" id="PR00111">
    <property type="entry name" value="ABHYDROLASE"/>
</dbReference>
<name>A0A1I6QD55_9EURY</name>
<dbReference type="OrthoDB" id="312142at2157"/>
<dbReference type="InterPro" id="IPR000073">
    <property type="entry name" value="AB_hydrolase_1"/>
</dbReference>
<dbReference type="AlphaFoldDB" id="A0A1I6QD55"/>
<gene>
    <name evidence="2" type="ORF">SAMN04488556_1179</name>
</gene>
<sequence>MDTVTHHGRETAFVATAGERSDETICFVHGSGTSHTVWEFQNSLSDRYDLVSLDLSGHGASDDVQADAGYATLSAYSDDLLAVVEETDATAVVGSSLGGAVTLHALLERSFEPNAAILTGTGARMGVLEDLLAWLESDFERAIEFLHEPDRLFHDPNAELLEASRERMRECGRRTTARDFRTCHRFDVRADLGEIDVPTLAVCGEYDRLTPPWYHEFLADELPDGEYVTIDDAAHLPMLERPDAFNEALDDFVASR</sequence>
<dbReference type="InterPro" id="IPR029058">
    <property type="entry name" value="AB_hydrolase_fold"/>
</dbReference>
<evidence type="ECO:0000313" key="3">
    <source>
        <dbReference type="Proteomes" id="UP000199199"/>
    </source>
</evidence>
<dbReference type="SUPFAM" id="SSF53474">
    <property type="entry name" value="alpha/beta-Hydrolases"/>
    <property type="match status" value="1"/>
</dbReference>